<sequence>MAAGGGSAAPLRGAAGARASADRLVARLQRQLADADRRRLEAEEAIDTLVGDAEVGARVRCLLPALAALVAGRAPTWLQKLRRNVALHAAAPGARILVAEAAELRAAQHGPRLERAAVVSGPFDDVEKLDTVDCGREEALAARGASGILETQGPWAGGGLHPAARVLHVAELEPRLLAQADALAAERAPLPGLGGQGGTDHQDLLDAQGQLHGATPEGLVPGGLGTFPICSVLEAGAAGPMLAPGDWHTADPLAEAEAFVQGLAAGWRFAEAASQPRAESLDVQRLEAAEQDGAAHPSKLSGTAREAEELFDPIEEPVPGDAEPEGKQAEAVHGAAVPNAQHFGNLAAAAAAHGISGAAAELFDKLGQAALDVTGSFDFGSDEPVCGGAGHHSVLEESAGGASVGTASQAEVHQDRALVCARLERALVALVQIFESFELVRVPSWLLEPQREAVRAAVAALERAKGDHAAVHGAAVPNAEHFGNLAAAAAAAHGISGAAAELFDKLGQAALDVTGSFDFGSDEPVCGGAGHHSVLEESAGGASVGTASQAEVHQDRALVRARLERALVALVQIFESLELVRVPSWLLEPQREAARAAAAALERAKGDHAAHPCKLSGALCEAAELFDPIDAPESGVTEPEGKQAEAVRGAAVLNAAHFSKQAAAAHGPSDDVAELLAAFEELLADGASVGPASQAVVQCESVGASPAAALDPQREVVRAALAAREHARATREGGRGHRAAARRALPSRPPSFLEF</sequence>
<feature type="coiled-coil region" evidence="1">
    <location>
        <begin position="18"/>
        <end position="45"/>
    </location>
</feature>
<evidence type="ECO:0000256" key="1">
    <source>
        <dbReference type="SAM" id="Coils"/>
    </source>
</evidence>
<protein>
    <submittedName>
        <fullName evidence="3">Uncharacterized protein</fullName>
    </submittedName>
</protein>
<evidence type="ECO:0000256" key="2">
    <source>
        <dbReference type="SAM" id="MobiDB-lite"/>
    </source>
</evidence>
<accession>A0ABN9UJ35</accession>
<reference evidence="3" key="1">
    <citation type="submission" date="2023-10" db="EMBL/GenBank/DDBJ databases">
        <authorList>
            <person name="Chen Y."/>
            <person name="Shah S."/>
            <person name="Dougan E. K."/>
            <person name="Thang M."/>
            <person name="Chan C."/>
        </authorList>
    </citation>
    <scope>NUCLEOTIDE SEQUENCE [LARGE SCALE GENOMIC DNA]</scope>
</reference>
<evidence type="ECO:0000313" key="4">
    <source>
        <dbReference type="Proteomes" id="UP001189429"/>
    </source>
</evidence>
<name>A0ABN9UJ35_9DINO</name>
<organism evidence="3 4">
    <name type="scientific">Prorocentrum cordatum</name>
    <dbReference type="NCBI Taxonomy" id="2364126"/>
    <lineage>
        <taxon>Eukaryota</taxon>
        <taxon>Sar</taxon>
        <taxon>Alveolata</taxon>
        <taxon>Dinophyceae</taxon>
        <taxon>Prorocentrales</taxon>
        <taxon>Prorocentraceae</taxon>
        <taxon>Prorocentrum</taxon>
    </lineage>
</organism>
<feature type="compositionally biased region" description="Basic and acidic residues" evidence="2">
    <location>
        <begin position="724"/>
        <end position="735"/>
    </location>
</feature>
<evidence type="ECO:0000313" key="3">
    <source>
        <dbReference type="EMBL" id="CAK0859699.1"/>
    </source>
</evidence>
<dbReference type="Proteomes" id="UP001189429">
    <property type="component" value="Unassembled WGS sequence"/>
</dbReference>
<feature type="region of interest" description="Disordered" evidence="2">
    <location>
        <begin position="724"/>
        <end position="755"/>
    </location>
</feature>
<keyword evidence="1" id="KW-0175">Coiled coil</keyword>
<dbReference type="EMBL" id="CAUYUJ010015926">
    <property type="protein sequence ID" value="CAK0859699.1"/>
    <property type="molecule type" value="Genomic_DNA"/>
</dbReference>
<keyword evidence="4" id="KW-1185">Reference proteome</keyword>
<comment type="caution">
    <text evidence="3">The sequence shown here is derived from an EMBL/GenBank/DDBJ whole genome shotgun (WGS) entry which is preliminary data.</text>
</comment>
<proteinExistence type="predicted"/>
<gene>
    <name evidence="3" type="ORF">PCOR1329_LOCUS48989</name>
</gene>